<proteinExistence type="predicted"/>
<accession>A0A286U7Y2</accession>
<organism evidence="1 2">
    <name type="scientific">Pyrrhoderma noxium</name>
    <dbReference type="NCBI Taxonomy" id="2282107"/>
    <lineage>
        <taxon>Eukaryota</taxon>
        <taxon>Fungi</taxon>
        <taxon>Dikarya</taxon>
        <taxon>Basidiomycota</taxon>
        <taxon>Agaricomycotina</taxon>
        <taxon>Agaricomycetes</taxon>
        <taxon>Hymenochaetales</taxon>
        <taxon>Hymenochaetaceae</taxon>
        <taxon>Pyrrhoderma</taxon>
    </lineage>
</organism>
<evidence type="ECO:0008006" key="3">
    <source>
        <dbReference type="Google" id="ProtNLM"/>
    </source>
</evidence>
<dbReference type="STRING" id="2282107.A0A286U7Y2"/>
<comment type="caution">
    <text evidence="1">The sequence shown here is derived from an EMBL/GenBank/DDBJ whole genome shotgun (WGS) entry which is preliminary data.</text>
</comment>
<dbReference type="AlphaFoldDB" id="A0A286U7Y2"/>
<reference evidence="1 2" key="1">
    <citation type="journal article" date="2017" name="Mol. Ecol.">
        <title>Comparative and population genomic landscape of Phellinus noxius: A hypervariable fungus causing root rot in trees.</title>
        <authorList>
            <person name="Chung C.L."/>
            <person name="Lee T.J."/>
            <person name="Akiba M."/>
            <person name="Lee H.H."/>
            <person name="Kuo T.H."/>
            <person name="Liu D."/>
            <person name="Ke H.M."/>
            <person name="Yokoi T."/>
            <person name="Roa M.B."/>
            <person name="Lu M.J."/>
            <person name="Chang Y.Y."/>
            <person name="Ann P.J."/>
            <person name="Tsai J.N."/>
            <person name="Chen C.Y."/>
            <person name="Tzean S.S."/>
            <person name="Ota Y."/>
            <person name="Hattori T."/>
            <person name="Sahashi N."/>
            <person name="Liou R.F."/>
            <person name="Kikuchi T."/>
            <person name="Tsai I.J."/>
        </authorList>
    </citation>
    <scope>NUCLEOTIDE SEQUENCE [LARGE SCALE GENOMIC DNA]</scope>
    <source>
        <strain evidence="1 2">FFPRI411160</strain>
    </source>
</reference>
<dbReference type="EMBL" id="NBII01000009">
    <property type="protein sequence ID" value="PAV15665.1"/>
    <property type="molecule type" value="Genomic_DNA"/>
</dbReference>
<dbReference type="InParanoid" id="A0A286U7Y2"/>
<dbReference type="Gene3D" id="3.30.70.100">
    <property type="match status" value="1"/>
</dbReference>
<dbReference type="OrthoDB" id="3830579at2759"/>
<evidence type="ECO:0000313" key="2">
    <source>
        <dbReference type="Proteomes" id="UP000217199"/>
    </source>
</evidence>
<evidence type="ECO:0000313" key="1">
    <source>
        <dbReference type="EMBL" id="PAV15665.1"/>
    </source>
</evidence>
<protein>
    <recommendedName>
        <fullName evidence="3">ABM domain-containing protein</fullName>
    </recommendedName>
</protein>
<sequence>MKESTGIVTEIVKFSNFRINDAENAAFELVEKLDGCIRCYHGSESSGGDGGMWLQNWVTLEHHKAFERSDIYPAFVSGVSAFAQVEDILHAQFDQDALYRIMETRYTEISIATLNVDTTNDTFEAEMEILLESAGLKGTSIFGTSLETQTKFVIIRGIFSEKETFTKLEDFNNFIRLRDMANFETRIYKPAKSSI</sequence>
<dbReference type="Proteomes" id="UP000217199">
    <property type="component" value="Unassembled WGS sequence"/>
</dbReference>
<name>A0A286U7Y2_9AGAM</name>
<keyword evidence="2" id="KW-1185">Reference proteome</keyword>
<gene>
    <name evidence="1" type="ORF">PNOK_0852300</name>
</gene>